<dbReference type="SUPFAM" id="SSF48498">
    <property type="entry name" value="Tetracyclin repressor-like, C-terminal domain"/>
    <property type="match status" value="1"/>
</dbReference>
<keyword evidence="1" id="KW-0805">Transcription regulation</keyword>
<dbReference type="InterPro" id="IPR011075">
    <property type="entry name" value="TetR_C"/>
</dbReference>
<feature type="domain" description="HTH tetR-type" evidence="5">
    <location>
        <begin position="10"/>
        <end position="70"/>
    </location>
</feature>
<dbReference type="InterPro" id="IPR050109">
    <property type="entry name" value="HTH-type_TetR-like_transc_reg"/>
</dbReference>
<dbReference type="Gene3D" id="1.10.10.60">
    <property type="entry name" value="Homeodomain-like"/>
    <property type="match status" value="1"/>
</dbReference>
<feature type="DNA-binding region" description="H-T-H motif" evidence="4">
    <location>
        <begin position="33"/>
        <end position="52"/>
    </location>
</feature>
<evidence type="ECO:0000256" key="4">
    <source>
        <dbReference type="PROSITE-ProRule" id="PRU00335"/>
    </source>
</evidence>
<evidence type="ECO:0000256" key="3">
    <source>
        <dbReference type="ARBA" id="ARBA00023163"/>
    </source>
</evidence>
<name>A0ABQ3ZET6_9ACTN</name>
<reference evidence="6 7" key="1">
    <citation type="submission" date="2021-01" db="EMBL/GenBank/DDBJ databases">
        <title>Whole genome shotgun sequence of Actinoplanes humidus NBRC 14915.</title>
        <authorList>
            <person name="Komaki H."/>
            <person name="Tamura T."/>
        </authorList>
    </citation>
    <scope>NUCLEOTIDE SEQUENCE [LARGE SCALE GENOMIC DNA]</scope>
    <source>
        <strain evidence="6 7">NBRC 14915</strain>
    </source>
</reference>
<sequence>MVNPGRKRDHSRDADILQATLDVLAETSYADLTIEMVAVRAGAGRGTIYRRWTSKDELILAAVACADQAGPEAGKLPDTGALRSDLLAMLDPDWLGSSERRLRILASLTAMMSRTPDAFAAINRAIVEPSVAAYQHLIQRAVDRGEFAKSADVAALAQLIPAMATYRALFLQQPVDLPFFFSMIDGVLLPALPAPS</sequence>
<dbReference type="SUPFAM" id="SSF46689">
    <property type="entry name" value="Homeodomain-like"/>
    <property type="match status" value="1"/>
</dbReference>
<dbReference type="RefSeq" id="WP_203834345.1">
    <property type="nucleotide sequence ID" value="NZ_BAAATV010000001.1"/>
</dbReference>
<evidence type="ECO:0000259" key="5">
    <source>
        <dbReference type="PROSITE" id="PS50977"/>
    </source>
</evidence>
<dbReference type="PROSITE" id="PS50977">
    <property type="entry name" value="HTH_TETR_2"/>
    <property type="match status" value="1"/>
</dbReference>
<dbReference type="InterPro" id="IPR009057">
    <property type="entry name" value="Homeodomain-like_sf"/>
</dbReference>
<dbReference type="InterPro" id="IPR036271">
    <property type="entry name" value="Tet_transcr_reg_TetR-rel_C_sf"/>
</dbReference>
<dbReference type="EMBL" id="BOMN01000001">
    <property type="protein sequence ID" value="GIE17033.1"/>
    <property type="molecule type" value="Genomic_DNA"/>
</dbReference>
<dbReference type="PROSITE" id="PS01081">
    <property type="entry name" value="HTH_TETR_1"/>
    <property type="match status" value="1"/>
</dbReference>
<keyword evidence="2 4" id="KW-0238">DNA-binding</keyword>
<keyword evidence="3" id="KW-0804">Transcription</keyword>
<dbReference type="InterPro" id="IPR001647">
    <property type="entry name" value="HTH_TetR"/>
</dbReference>
<comment type="caution">
    <text evidence="6">The sequence shown here is derived from an EMBL/GenBank/DDBJ whole genome shotgun (WGS) entry which is preliminary data.</text>
</comment>
<proteinExistence type="predicted"/>
<dbReference type="Pfam" id="PF16859">
    <property type="entry name" value="TetR_C_11"/>
    <property type="match status" value="1"/>
</dbReference>
<dbReference type="InterPro" id="IPR023772">
    <property type="entry name" value="DNA-bd_HTH_TetR-type_CS"/>
</dbReference>
<dbReference type="PRINTS" id="PR00455">
    <property type="entry name" value="HTHTETR"/>
</dbReference>
<organism evidence="6 7">
    <name type="scientific">Winogradskya humida</name>
    <dbReference type="NCBI Taxonomy" id="113566"/>
    <lineage>
        <taxon>Bacteria</taxon>
        <taxon>Bacillati</taxon>
        <taxon>Actinomycetota</taxon>
        <taxon>Actinomycetes</taxon>
        <taxon>Micromonosporales</taxon>
        <taxon>Micromonosporaceae</taxon>
        <taxon>Winogradskya</taxon>
    </lineage>
</organism>
<dbReference type="PANTHER" id="PTHR30055">
    <property type="entry name" value="HTH-TYPE TRANSCRIPTIONAL REGULATOR RUTR"/>
    <property type="match status" value="1"/>
</dbReference>
<gene>
    <name evidence="6" type="ORF">Ahu01nite_001350</name>
</gene>
<dbReference type="Pfam" id="PF00440">
    <property type="entry name" value="TetR_N"/>
    <property type="match status" value="1"/>
</dbReference>
<protein>
    <submittedName>
        <fullName evidence="6">TetR family transcriptional regulator</fullName>
    </submittedName>
</protein>
<evidence type="ECO:0000313" key="7">
    <source>
        <dbReference type="Proteomes" id="UP000603200"/>
    </source>
</evidence>
<evidence type="ECO:0000313" key="6">
    <source>
        <dbReference type="EMBL" id="GIE17033.1"/>
    </source>
</evidence>
<dbReference type="Gene3D" id="1.10.357.10">
    <property type="entry name" value="Tetracycline Repressor, domain 2"/>
    <property type="match status" value="1"/>
</dbReference>
<dbReference type="Proteomes" id="UP000603200">
    <property type="component" value="Unassembled WGS sequence"/>
</dbReference>
<evidence type="ECO:0000256" key="2">
    <source>
        <dbReference type="ARBA" id="ARBA00023125"/>
    </source>
</evidence>
<accession>A0ABQ3ZET6</accession>
<keyword evidence="7" id="KW-1185">Reference proteome</keyword>
<dbReference type="PANTHER" id="PTHR30055:SF148">
    <property type="entry name" value="TETR-FAMILY TRANSCRIPTIONAL REGULATOR"/>
    <property type="match status" value="1"/>
</dbReference>
<evidence type="ECO:0000256" key="1">
    <source>
        <dbReference type="ARBA" id="ARBA00023015"/>
    </source>
</evidence>